<evidence type="ECO:0000313" key="5">
    <source>
        <dbReference type="Proteomes" id="UP000291078"/>
    </source>
</evidence>
<dbReference type="PANTHER" id="PTHR13833:SF71">
    <property type="entry name" value="NHL DOMAIN-CONTAINING PROTEIN"/>
    <property type="match status" value="1"/>
</dbReference>
<dbReference type="PROSITE" id="PS51257">
    <property type="entry name" value="PROKAR_LIPOPROTEIN"/>
    <property type="match status" value="1"/>
</dbReference>
<evidence type="ECO:0000313" key="4">
    <source>
        <dbReference type="EMBL" id="RZT39215.1"/>
    </source>
</evidence>
<feature type="repeat" description="NHL" evidence="2">
    <location>
        <begin position="376"/>
        <end position="411"/>
    </location>
</feature>
<keyword evidence="1" id="KW-0677">Repeat</keyword>
<evidence type="ECO:0000259" key="3">
    <source>
        <dbReference type="Pfam" id="PF25021"/>
    </source>
</evidence>
<dbReference type="SUPFAM" id="SSF101898">
    <property type="entry name" value="NHL repeat"/>
    <property type="match status" value="1"/>
</dbReference>
<protein>
    <submittedName>
        <fullName evidence="4">NHL repeat-containing protein</fullName>
    </submittedName>
</protein>
<comment type="caution">
    <text evidence="4">The sequence shown here is derived from an EMBL/GenBank/DDBJ whole genome shotgun (WGS) entry which is preliminary data.</text>
</comment>
<dbReference type="PROSITE" id="PS51125">
    <property type="entry name" value="NHL"/>
    <property type="match status" value="4"/>
</dbReference>
<dbReference type="PANTHER" id="PTHR13833">
    <property type="match status" value="1"/>
</dbReference>
<dbReference type="InterPro" id="IPR011042">
    <property type="entry name" value="6-blade_b-propeller_TolB-like"/>
</dbReference>
<proteinExistence type="predicted"/>
<sequence length="465" mass="46494">MEANSRLKQHTRALTLVLGIAVLSGCGGGDNPSASTPAPQTDTTPVVPVVPAVPVPVTYTVGGTLSGLAAAASVVLQNNGVDALTLSANGAFKFSTAVTDLYAVTVGTQPTGQTCTVTHGSGTAAADVTDVSVDCVNNPPAAAQVSTLAGSGIMGYLDATGTAARFSQPAGMAVDALGNVFVADNANHRVRKITPSGVVTTIAGSGPGSVDATGTAASFRYLSGLAIDAAGNLYVADQMNHQIRKIDTSLAVTTFAGSTTFGSADGTGAAAGFREPFAICIDTAGNLYVADSANNMIRKITPAGVVTTVAGTTLYGHADGTGAAASFYTPSGIAVDSAGNVYVADMNNHMIRKITPAGVVTTLAGSTTLGRADGTGTAAQFYLPQGIAVDSDNNVYVSEKGNSTIRKITPAGVVTTIAGGLSNGSVDGDGPSATFWSPWSLAIDSARNLYAAELGNNIIRKIVLP</sequence>
<dbReference type="Gene3D" id="2.120.10.30">
    <property type="entry name" value="TolB, C-terminal domain"/>
    <property type="match status" value="3"/>
</dbReference>
<name>A0A4Q7RZC9_9BURK</name>
<feature type="domain" description="Teneurin NHL" evidence="3">
    <location>
        <begin position="322"/>
        <end position="369"/>
    </location>
</feature>
<dbReference type="Pfam" id="PF01436">
    <property type="entry name" value="NHL"/>
    <property type="match status" value="2"/>
</dbReference>
<dbReference type="InterPro" id="IPR056822">
    <property type="entry name" value="TEN_NHL"/>
</dbReference>
<organism evidence="4 5">
    <name type="scientific">Cupriavidus agavae</name>
    <dbReference type="NCBI Taxonomy" id="1001822"/>
    <lineage>
        <taxon>Bacteria</taxon>
        <taxon>Pseudomonadati</taxon>
        <taxon>Pseudomonadota</taxon>
        <taxon>Betaproteobacteria</taxon>
        <taxon>Burkholderiales</taxon>
        <taxon>Burkholderiaceae</taxon>
        <taxon>Cupriavidus</taxon>
    </lineage>
</organism>
<feature type="repeat" description="NHL" evidence="2">
    <location>
        <begin position="154"/>
        <end position="196"/>
    </location>
</feature>
<dbReference type="Proteomes" id="UP000291078">
    <property type="component" value="Unassembled WGS sequence"/>
</dbReference>
<evidence type="ECO:0000256" key="1">
    <source>
        <dbReference type="ARBA" id="ARBA00022737"/>
    </source>
</evidence>
<evidence type="ECO:0000256" key="2">
    <source>
        <dbReference type="PROSITE-ProRule" id="PRU00504"/>
    </source>
</evidence>
<reference evidence="4 5" key="1">
    <citation type="journal article" date="2015" name="Stand. Genomic Sci.">
        <title>Genomic Encyclopedia of Bacterial and Archaeal Type Strains, Phase III: the genomes of soil and plant-associated and newly described type strains.</title>
        <authorList>
            <person name="Whitman W.B."/>
            <person name="Woyke T."/>
            <person name="Klenk H.P."/>
            <person name="Zhou Y."/>
            <person name="Lilburn T.G."/>
            <person name="Beck B.J."/>
            <person name="De Vos P."/>
            <person name="Vandamme P."/>
            <person name="Eisen J.A."/>
            <person name="Garrity G."/>
            <person name="Hugenholtz P."/>
            <person name="Kyrpides N.C."/>
        </authorList>
    </citation>
    <scope>NUCLEOTIDE SEQUENCE [LARGE SCALE GENOMIC DNA]</scope>
    <source>
        <strain evidence="4 5">ASC-9842</strain>
    </source>
</reference>
<dbReference type="CDD" id="cd14953">
    <property type="entry name" value="NHL_like_1"/>
    <property type="match status" value="1"/>
</dbReference>
<dbReference type="EMBL" id="SGXM01000002">
    <property type="protein sequence ID" value="RZT39215.1"/>
    <property type="molecule type" value="Genomic_DNA"/>
</dbReference>
<feature type="repeat" description="NHL" evidence="2">
    <location>
        <begin position="327"/>
        <end position="357"/>
    </location>
</feature>
<gene>
    <name evidence="4" type="ORF">EV147_2410</name>
</gene>
<keyword evidence="5" id="KW-1185">Reference proteome</keyword>
<feature type="repeat" description="NHL" evidence="2">
    <location>
        <begin position="219"/>
        <end position="249"/>
    </location>
</feature>
<dbReference type="Pfam" id="PF25021">
    <property type="entry name" value="TEN_NHL"/>
    <property type="match status" value="1"/>
</dbReference>
<dbReference type="AlphaFoldDB" id="A0A4Q7RZC9"/>
<accession>A0A4Q7RZC9</accession>
<dbReference type="InterPro" id="IPR001258">
    <property type="entry name" value="NHL_repeat"/>
</dbReference>